<comment type="caution">
    <text evidence="1">The sequence shown here is derived from an EMBL/GenBank/DDBJ whole genome shotgun (WGS) entry which is preliminary data.</text>
</comment>
<gene>
    <name evidence="1" type="ORF">V6N12_044459</name>
</gene>
<proteinExistence type="predicted"/>
<dbReference type="Proteomes" id="UP001472677">
    <property type="component" value="Unassembled WGS sequence"/>
</dbReference>
<dbReference type="CDD" id="cd04474">
    <property type="entry name" value="RPA1_DBD_A"/>
    <property type="match status" value="1"/>
</dbReference>
<accession>A0ABR2BNL4</accession>
<organism evidence="1 2">
    <name type="scientific">Hibiscus sabdariffa</name>
    <name type="common">roselle</name>
    <dbReference type="NCBI Taxonomy" id="183260"/>
    <lineage>
        <taxon>Eukaryota</taxon>
        <taxon>Viridiplantae</taxon>
        <taxon>Streptophyta</taxon>
        <taxon>Embryophyta</taxon>
        <taxon>Tracheophyta</taxon>
        <taxon>Spermatophyta</taxon>
        <taxon>Magnoliopsida</taxon>
        <taxon>eudicotyledons</taxon>
        <taxon>Gunneridae</taxon>
        <taxon>Pentapetalae</taxon>
        <taxon>rosids</taxon>
        <taxon>malvids</taxon>
        <taxon>Malvales</taxon>
        <taxon>Malvaceae</taxon>
        <taxon>Malvoideae</taxon>
        <taxon>Hibiscus</taxon>
    </lineage>
</organism>
<keyword evidence="2" id="KW-1185">Reference proteome</keyword>
<protein>
    <submittedName>
        <fullName evidence="1">Uncharacterized protein</fullName>
    </submittedName>
</protein>
<dbReference type="SUPFAM" id="SSF50249">
    <property type="entry name" value="Nucleic acid-binding proteins"/>
    <property type="match status" value="1"/>
</dbReference>
<evidence type="ECO:0000313" key="1">
    <source>
        <dbReference type="EMBL" id="KAK8508542.1"/>
    </source>
</evidence>
<evidence type="ECO:0000313" key="2">
    <source>
        <dbReference type="Proteomes" id="UP001472677"/>
    </source>
</evidence>
<dbReference type="Gene3D" id="2.40.50.140">
    <property type="entry name" value="Nucleic acid-binding proteins"/>
    <property type="match status" value="1"/>
</dbReference>
<dbReference type="EMBL" id="JBBPBM010000099">
    <property type="protein sequence ID" value="KAK8508542.1"/>
    <property type="molecule type" value="Genomic_DNA"/>
</dbReference>
<reference evidence="1 2" key="1">
    <citation type="journal article" date="2024" name="G3 (Bethesda)">
        <title>Genome assembly of Hibiscus sabdariffa L. provides insights into metabolisms of medicinal natural products.</title>
        <authorList>
            <person name="Kim T."/>
        </authorList>
    </citation>
    <scope>NUCLEOTIDE SEQUENCE [LARGE SCALE GENOMIC DNA]</scope>
    <source>
        <strain evidence="1">TK-2024</strain>
        <tissue evidence="1">Old leaves</tissue>
    </source>
</reference>
<name>A0ABR2BNL4_9ROSI</name>
<sequence length="232" mass="26540">MYSEDEAPRQIRMVRDILYELYKEYVDEYATANVNTTMESDVQESGVINTCTTSRIRKGKVLNGMSKFERYIRSVDTIDNVKSEIDIYLREGVFICMVVDDLALVVLSTCIQVLFVPKSVVSEMVSIQFQALIRTVARLILALIQVAKMAMTRSVHPLVSLNPYQGNWTIKVRLTSKGNMRSYKNARGEGCVFNVELTDEDGTQIQATMFNQILQILLKFQIDILEHIIVFF</sequence>
<dbReference type="InterPro" id="IPR012340">
    <property type="entry name" value="NA-bd_OB-fold"/>
</dbReference>